<dbReference type="OrthoDB" id="9802991at2"/>
<keyword evidence="3 6" id="KW-0378">Hydrolase</keyword>
<name>A0A6N8JSU8_9ACTN</name>
<comment type="caution">
    <text evidence="6">The sequence shown here is derived from an EMBL/GenBank/DDBJ whole genome shotgun (WGS) entry which is preliminary data.</text>
</comment>
<sequence length="224" mass="23370">MATNLYEVSGLCVDVKYLIMGFLANNVYIISDGEGTMVVDPSCNADKILAALEGTKLDAIVLTHGHSDHVGAAAALREATGAPVIASAIEAPAIENPAANVVDDDPVPCPVDRAVAHGDVVEVGNMKWKVIATPGHTKGSICLFNIPQFGNHPEGLPVLVSGDTLFAGTIGRTDFEGGSMDEMRASLKKLAALPDDTAVLPGHNSLTTIGAERRRVFALFGDPE</sequence>
<dbReference type="EMBL" id="WSRR01000041">
    <property type="protein sequence ID" value="MVX61949.1"/>
    <property type="molecule type" value="Genomic_DNA"/>
</dbReference>
<reference evidence="6 7" key="1">
    <citation type="submission" date="2019-12" db="EMBL/GenBank/DDBJ databases">
        <title>Microbes associate with the intestines of laboratory mice.</title>
        <authorList>
            <person name="Navarre W."/>
            <person name="Wong E."/>
        </authorList>
    </citation>
    <scope>NUCLEOTIDE SEQUENCE [LARGE SCALE GENOMIC DNA]</scope>
    <source>
        <strain evidence="6 7">NM66_B29</strain>
    </source>
</reference>
<evidence type="ECO:0000256" key="1">
    <source>
        <dbReference type="ARBA" id="ARBA00001947"/>
    </source>
</evidence>
<proteinExistence type="predicted"/>
<dbReference type="Proteomes" id="UP000463388">
    <property type="component" value="Unassembled WGS sequence"/>
</dbReference>
<evidence type="ECO:0000313" key="7">
    <source>
        <dbReference type="Proteomes" id="UP000463388"/>
    </source>
</evidence>
<evidence type="ECO:0000313" key="6">
    <source>
        <dbReference type="EMBL" id="MVX61949.1"/>
    </source>
</evidence>
<dbReference type="InterPro" id="IPR036866">
    <property type="entry name" value="RibonucZ/Hydroxyglut_hydro"/>
</dbReference>
<dbReference type="SUPFAM" id="SSF56281">
    <property type="entry name" value="Metallo-hydrolase/oxidoreductase"/>
    <property type="match status" value="1"/>
</dbReference>
<comment type="cofactor">
    <cofactor evidence="1">
        <name>Zn(2+)</name>
        <dbReference type="ChEBI" id="CHEBI:29105"/>
    </cofactor>
</comment>
<dbReference type="InterPro" id="IPR051453">
    <property type="entry name" value="MBL_Glyoxalase_II"/>
</dbReference>
<accession>A0A6N8JSU8</accession>
<gene>
    <name evidence="6" type="ORF">GKZ27_10890</name>
</gene>
<dbReference type="PANTHER" id="PTHR46233">
    <property type="entry name" value="HYDROXYACYLGLUTATHIONE HYDROLASE GLOC"/>
    <property type="match status" value="1"/>
</dbReference>
<dbReference type="GO" id="GO:0046872">
    <property type="term" value="F:metal ion binding"/>
    <property type="evidence" value="ECO:0007669"/>
    <property type="project" value="UniProtKB-KW"/>
</dbReference>
<feature type="domain" description="Metallo-beta-lactamase" evidence="5">
    <location>
        <begin position="24"/>
        <end position="203"/>
    </location>
</feature>
<evidence type="ECO:0000259" key="5">
    <source>
        <dbReference type="SMART" id="SM00849"/>
    </source>
</evidence>
<dbReference type="InterPro" id="IPR001279">
    <property type="entry name" value="Metallo-B-lactamas"/>
</dbReference>
<evidence type="ECO:0000256" key="3">
    <source>
        <dbReference type="ARBA" id="ARBA00022801"/>
    </source>
</evidence>
<keyword evidence="4" id="KW-0862">Zinc</keyword>
<dbReference type="Gene3D" id="3.60.15.10">
    <property type="entry name" value="Ribonuclease Z/Hydroxyacylglutathione hydrolase-like"/>
    <property type="match status" value="1"/>
</dbReference>
<dbReference type="Pfam" id="PF00753">
    <property type="entry name" value="Lactamase_B"/>
    <property type="match status" value="1"/>
</dbReference>
<dbReference type="RefSeq" id="WP_160347364.1">
    <property type="nucleotide sequence ID" value="NZ_WSRR01000041.1"/>
</dbReference>
<dbReference type="CDD" id="cd06262">
    <property type="entry name" value="metallo-hydrolase-like_MBL-fold"/>
    <property type="match status" value="1"/>
</dbReference>
<evidence type="ECO:0000256" key="2">
    <source>
        <dbReference type="ARBA" id="ARBA00022723"/>
    </source>
</evidence>
<dbReference type="SMART" id="SM00849">
    <property type="entry name" value="Lactamase_B"/>
    <property type="match status" value="1"/>
</dbReference>
<keyword evidence="2" id="KW-0479">Metal-binding</keyword>
<organism evidence="6 7">
    <name type="scientific">Adlercreutzia mucosicola</name>
    <dbReference type="NCBI Taxonomy" id="580026"/>
    <lineage>
        <taxon>Bacteria</taxon>
        <taxon>Bacillati</taxon>
        <taxon>Actinomycetota</taxon>
        <taxon>Coriobacteriia</taxon>
        <taxon>Eggerthellales</taxon>
        <taxon>Eggerthellaceae</taxon>
        <taxon>Adlercreutzia</taxon>
    </lineage>
</organism>
<evidence type="ECO:0000256" key="4">
    <source>
        <dbReference type="ARBA" id="ARBA00022833"/>
    </source>
</evidence>
<protein>
    <submittedName>
        <fullName evidence="6">MBL fold metallo-hydrolase</fullName>
    </submittedName>
</protein>
<dbReference type="GO" id="GO:0016787">
    <property type="term" value="F:hydrolase activity"/>
    <property type="evidence" value="ECO:0007669"/>
    <property type="project" value="UniProtKB-KW"/>
</dbReference>
<keyword evidence="7" id="KW-1185">Reference proteome</keyword>
<dbReference type="AlphaFoldDB" id="A0A6N8JSU8"/>
<dbReference type="PANTHER" id="PTHR46233:SF3">
    <property type="entry name" value="HYDROXYACYLGLUTATHIONE HYDROLASE GLOC"/>
    <property type="match status" value="1"/>
</dbReference>